<dbReference type="EMBL" id="GEDC01003543">
    <property type="protein sequence ID" value="JAS33755.1"/>
    <property type="molecule type" value="Transcribed_RNA"/>
</dbReference>
<keyword evidence="5" id="KW-0378">Hydrolase</keyword>
<dbReference type="InterPro" id="IPR008969">
    <property type="entry name" value="CarboxyPept-like_regulatory"/>
</dbReference>
<evidence type="ECO:0000256" key="2">
    <source>
        <dbReference type="ARBA" id="ARBA00005988"/>
    </source>
</evidence>
<dbReference type="EMBL" id="GEDC01030672">
    <property type="protein sequence ID" value="JAS06626.1"/>
    <property type="molecule type" value="Transcribed_RNA"/>
</dbReference>
<dbReference type="GO" id="GO:0005615">
    <property type="term" value="C:extracellular space"/>
    <property type="evidence" value="ECO:0007669"/>
    <property type="project" value="TreeGrafter"/>
</dbReference>
<dbReference type="GO" id="GO:0008270">
    <property type="term" value="F:zinc ion binding"/>
    <property type="evidence" value="ECO:0007669"/>
    <property type="project" value="InterPro"/>
</dbReference>
<dbReference type="InterPro" id="IPR057247">
    <property type="entry name" value="CARBOXYPEPT_ZN_2"/>
</dbReference>
<dbReference type="PROSITE" id="PS00133">
    <property type="entry name" value="CARBOXYPEPT_ZN_2"/>
    <property type="match status" value="1"/>
</dbReference>
<sequence length="461" mass="52718">MGQMLLNSRMDLQFLLPNSLQKGIIMMYMAIILLGLQLYSTLAVNPQTFEFKHHNNKELKNVLVNVHKMCPNITRVYTLSGKSVRNQDLYAIEFAMTPGIHTKMIPEYISIGNMHGNEVIGREILLKLAHYLCEQFLHKNKIIQRLISITRIHLVPSLNPDGWDDASKAGKDKELKGRNNANGFDLNRNFPDLNSIMYKNEKLKHGKNHHLLEEIKCLPSNTQPETFAALNLIVDTQAVLASNIHGGELVVSYPYDQARPDNIGYAESPDDDVFRRLASVYANNHKDMSKPTTTCNKKPKLEKQNGIINGAKWYSIQGGMQDIHYLGSNGFCVTLELSCDKFIKEEDLKYEWNRNKNAMIQFMWQTHLGIKGMIYDKRSKKPVPDAIIQVVNISNKIPKIIDHDITSDCLGDYYRLLVNGEYNVTVYADNFYPCSKIVKVNNNPRNGAKCVDFYLIYEKDK</sequence>
<dbReference type="AlphaFoldDB" id="A0A1B6C9Z1"/>
<comment type="cofactor">
    <cofactor evidence="1">
        <name>Zn(2+)</name>
        <dbReference type="ChEBI" id="CHEBI:29105"/>
    </cofactor>
</comment>
<dbReference type="InterPro" id="IPR000834">
    <property type="entry name" value="Peptidase_M14"/>
</dbReference>
<evidence type="ECO:0000256" key="6">
    <source>
        <dbReference type="ARBA" id="ARBA00022833"/>
    </source>
</evidence>
<dbReference type="Gene3D" id="3.40.630.10">
    <property type="entry name" value="Zn peptidases"/>
    <property type="match status" value="1"/>
</dbReference>
<evidence type="ECO:0000256" key="4">
    <source>
        <dbReference type="ARBA" id="ARBA00022723"/>
    </source>
</evidence>
<dbReference type="GO" id="GO:0006518">
    <property type="term" value="P:peptide metabolic process"/>
    <property type="evidence" value="ECO:0007669"/>
    <property type="project" value="TreeGrafter"/>
</dbReference>
<evidence type="ECO:0000256" key="3">
    <source>
        <dbReference type="ARBA" id="ARBA00022645"/>
    </source>
</evidence>
<protein>
    <recommendedName>
        <fullName evidence="9">Peptidase M14 domain-containing protein</fullName>
    </recommendedName>
</protein>
<evidence type="ECO:0000313" key="10">
    <source>
        <dbReference type="EMBL" id="JAS06626.1"/>
    </source>
</evidence>
<dbReference type="SMART" id="SM00631">
    <property type="entry name" value="Zn_pept"/>
    <property type="match status" value="1"/>
</dbReference>
<evidence type="ECO:0000256" key="7">
    <source>
        <dbReference type="ARBA" id="ARBA00023180"/>
    </source>
</evidence>
<dbReference type="GO" id="GO:0016485">
    <property type="term" value="P:protein processing"/>
    <property type="evidence" value="ECO:0007669"/>
    <property type="project" value="TreeGrafter"/>
</dbReference>
<dbReference type="SUPFAM" id="SSF49464">
    <property type="entry name" value="Carboxypeptidase regulatory domain-like"/>
    <property type="match status" value="1"/>
</dbReference>
<dbReference type="PANTHER" id="PTHR11532">
    <property type="entry name" value="PROTEASE M14 CARBOXYPEPTIDASE"/>
    <property type="match status" value="1"/>
</dbReference>
<dbReference type="Gene3D" id="2.60.40.1120">
    <property type="entry name" value="Carboxypeptidase-like, regulatory domain"/>
    <property type="match status" value="1"/>
</dbReference>
<organism evidence="11">
    <name type="scientific">Clastoptera arizonana</name>
    <name type="common">Arizona spittle bug</name>
    <dbReference type="NCBI Taxonomy" id="38151"/>
    <lineage>
        <taxon>Eukaryota</taxon>
        <taxon>Metazoa</taxon>
        <taxon>Ecdysozoa</taxon>
        <taxon>Arthropoda</taxon>
        <taxon>Hexapoda</taxon>
        <taxon>Insecta</taxon>
        <taxon>Pterygota</taxon>
        <taxon>Neoptera</taxon>
        <taxon>Paraneoptera</taxon>
        <taxon>Hemiptera</taxon>
        <taxon>Auchenorrhyncha</taxon>
        <taxon>Cercopoidea</taxon>
        <taxon>Clastopteridae</taxon>
        <taxon>Clastoptera</taxon>
    </lineage>
</organism>
<proteinExistence type="inferred from homology"/>
<keyword evidence="3" id="KW-0121">Carboxypeptidase</keyword>
<evidence type="ECO:0000313" key="11">
    <source>
        <dbReference type="EMBL" id="JAS10095.1"/>
    </source>
</evidence>
<dbReference type="InterPro" id="IPR050753">
    <property type="entry name" value="Peptidase_M14_domain"/>
</dbReference>
<evidence type="ECO:0000256" key="5">
    <source>
        <dbReference type="ARBA" id="ARBA00022801"/>
    </source>
</evidence>
<keyword evidence="4" id="KW-0479">Metal-binding</keyword>
<reference evidence="11" key="1">
    <citation type="submission" date="2015-12" db="EMBL/GenBank/DDBJ databases">
        <title>De novo transcriptome assembly of four potential Pierce s Disease insect vectors from Arizona vineyards.</title>
        <authorList>
            <person name="Tassone E.E."/>
        </authorList>
    </citation>
    <scope>NUCLEOTIDE SEQUENCE</scope>
</reference>
<evidence type="ECO:0000313" key="14">
    <source>
        <dbReference type="EMBL" id="JAS33755.1"/>
    </source>
</evidence>
<dbReference type="EMBL" id="GEDC01027203">
    <property type="protein sequence ID" value="JAS10095.1"/>
    <property type="molecule type" value="Transcribed_RNA"/>
</dbReference>
<keyword evidence="3" id="KW-0645">Protease</keyword>
<dbReference type="PRINTS" id="PR00765">
    <property type="entry name" value="CRBOXYPTASEA"/>
</dbReference>
<dbReference type="CDD" id="cd11308">
    <property type="entry name" value="Peptidase_M14NE-CP-C_like"/>
    <property type="match status" value="1"/>
</dbReference>
<dbReference type="Pfam" id="PF00246">
    <property type="entry name" value="Peptidase_M14"/>
    <property type="match status" value="1"/>
</dbReference>
<evidence type="ECO:0000256" key="1">
    <source>
        <dbReference type="ARBA" id="ARBA00001947"/>
    </source>
</evidence>
<evidence type="ECO:0000259" key="9">
    <source>
        <dbReference type="PROSITE" id="PS52035"/>
    </source>
</evidence>
<feature type="active site" description="Proton donor/acceptor" evidence="8">
    <location>
        <position position="336"/>
    </location>
</feature>
<evidence type="ECO:0000313" key="13">
    <source>
        <dbReference type="EMBL" id="JAS33474.1"/>
    </source>
</evidence>
<name>A0A1B6C9Z1_9HEMI</name>
<dbReference type="PROSITE" id="PS52035">
    <property type="entry name" value="PEPTIDASE_M14"/>
    <property type="match status" value="1"/>
</dbReference>
<keyword evidence="7" id="KW-0325">Glycoprotein</keyword>
<dbReference type="EMBL" id="GEDC01003824">
    <property type="protein sequence ID" value="JAS33474.1"/>
    <property type="molecule type" value="Transcribed_RNA"/>
</dbReference>
<comment type="similarity">
    <text evidence="2 8">Belongs to the peptidase M14 family.</text>
</comment>
<feature type="domain" description="Peptidase M14" evidence="9">
    <location>
        <begin position="52"/>
        <end position="366"/>
    </location>
</feature>
<evidence type="ECO:0000256" key="8">
    <source>
        <dbReference type="PROSITE-ProRule" id="PRU01379"/>
    </source>
</evidence>
<keyword evidence="6" id="KW-0862">Zinc</keyword>
<accession>A0A1B6C9Z1</accession>
<dbReference type="EMBL" id="GEDC01013472">
    <property type="protein sequence ID" value="JAS23826.1"/>
    <property type="molecule type" value="Transcribed_RNA"/>
</dbReference>
<gene>
    <name evidence="12" type="ORF">g.20348</name>
    <name evidence="11" type="ORF">g.20349</name>
    <name evidence="13" type="ORF">g.20350</name>
    <name evidence="10" type="ORF">g.20352</name>
    <name evidence="14" type="ORF">g.20354</name>
</gene>
<evidence type="ECO:0000313" key="12">
    <source>
        <dbReference type="EMBL" id="JAS23826.1"/>
    </source>
</evidence>
<dbReference type="GO" id="GO:0004181">
    <property type="term" value="F:metallocarboxypeptidase activity"/>
    <property type="evidence" value="ECO:0007669"/>
    <property type="project" value="InterPro"/>
</dbReference>
<dbReference type="PANTHER" id="PTHR11532:SF93">
    <property type="entry name" value="CARBOXYPEPTIDASE E"/>
    <property type="match status" value="1"/>
</dbReference>
<dbReference type="SUPFAM" id="SSF53187">
    <property type="entry name" value="Zn-dependent exopeptidases"/>
    <property type="match status" value="1"/>
</dbReference>